<dbReference type="Proteomes" id="UP000031307">
    <property type="component" value="Unassembled WGS sequence"/>
</dbReference>
<dbReference type="PATRIC" id="fig|83552.4.peg.2149"/>
<dbReference type="AlphaFoldDB" id="A0A0C1BZD2"/>
<evidence type="ECO:0000313" key="2">
    <source>
        <dbReference type="Proteomes" id="UP000031307"/>
    </source>
</evidence>
<dbReference type="EMBL" id="JSAM01000106">
    <property type="protein sequence ID" value="KIA76786.1"/>
    <property type="molecule type" value="Genomic_DNA"/>
</dbReference>
<name>A0A0C1BZD2_9BACT</name>
<comment type="caution">
    <text evidence="1">The sequence shown here is derived from an EMBL/GenBank/DDBJ whole genome shotgun (WGS) entry which is preliminary data.</text>
</comment>
<organism evidence="1 2">
    <name type="scientific">Parachlamydia acanthamoebae</name>
    <dbReference type="NCBI Taxonomy" id="83552"/>
    <lineage>
        <taxon>Bacteria</taxon>
        <taxon>Pseudomonadati</taxon>
        <taxon>Chlamydiota</taxon>
        <taxon>Chlamydiia</taxon>
        <taxon>Parachlamydiales</taxon>
        <taxon>Parachlamydiaceae</taxon>
        <taxon>Parachlamydia</taxon>
    </lineage>
</organism>
<gene>
    <name evidence="1" type="ORF">DB43_HK00590</name>
</gene>
<evidence type="ECO:0000313" key="1">
    <source>
        <dbReference type="EMBL" id="KIA76786.1"/>
    </source>
</evidence>
<proteinExistence type="predicted"/>
<reference evidence="1 2" key="1">
    <citation type="journal article" date="2014" name="Mol. Biol. Evol.">
        <title>Massive expansion of Ubiquitination-related gene families within the Chlamydiae.</title>
        <authorList>
            <person name="Domman D."/>
            <person name="Collingro A."/>
            <person name="Lagkouvardos I."/>
            <person name="Gehre L."/>
            <person name="Weinmaier T."/>
            <person name="Rattei T."/>
            <person name="Subtil A."/>
            <person name="Horn M."/>
        </authorList>
    </citation>
    <scope>NUCLEOTIDE SEQUENCE [LARGE SCALE GENOMIC DNA]</scope>
    <source>
        <strain evidence="1 2">OEW1</strain>
    </source>
</reference>
<protein>
    <submittedName>
        <fullName evidence="1">Uncharacterized protein</fullName>
    </submittedName>
</protein>
<sequence>MLLNKTLIILLIFFMNTLSKNFAYGDFQKIEMIRSELGDDGYEELKKLFHTFSKTMRLLIPFWGKAPLFLLC</sequence>
<accession>A0A0C1BZD2</accession>